<organism evidence="8 9">
    <name type="scientific">Weissella soli</name>
    <dbReference type="NCBI Taxonomy" id="155866"/>
    <lineage>
        <taxon>Bacteria</taxon>
        <taxon>Bacillati</taxon>
        <taxon>Bacillota</taxon>
        <taxon>Bacilli</taxon>
        <taxon>Lactobacillales</taxon>
        <taxon>Lactobacillaceae</taxon>
        <taxon>Weissella</taxon>
    </lineage>
</organism>
<dbReference type="SMART" id="SM00388">
    <property type="entry name" value="HisKA"/>
    <property type="match status" value="1"/>
</dbReference>
<dbReference type="RefSeq" id="WP_070229350.1">
    <property type="nucleotide sequence ID" value="NZ_BJYO01000003.1"/>
</dbReference>
<dbReference type="Proteomes" id="UP000254912">
    <property type="component" value="Unassembled WGS sequence"/>
</dbReference>
<dbReference type="InterPro" id="IPR003661">
    <property type="entry name" value="HisK_dim/P_dom"/>
</dbReference>
<dbReference type="OrthoDB" id="335833at2"/>
<reference evidence="8 9" key="1">
    <citation type="submission" date="2018-07" db="EMBL/GenBank/DDBJ databases">
        <title>Genomic Encyclopedia of Type Strains, Phase III (KMG-III): the genomes of soil and plant-associated and newly described type strains.</title>
        <authorList>
            <person name="Whitman W."/>
        </authorList>
    </citation>
    <scope>NUCLEOTIDE SEQUENCE [LARGE SCALE GENOMIC DNA]</scope>
    <source>
        <strain evidence="8 9">CECT 7031</strain>
    </source>
</reference>
<keyword evidence="6" id="KW-0418">Kinase</keyword>
<dbReference type="PRINTS" id="PR00344">
    <property type="entry name" value="BCTRLSENSOR"/>
</dbReference>
<evidence type="ECO:0000256" key="2">
    <source>
        <dbReference type="ARBA" id="ARBA00004370"/>
    </source>
</evidence>
<dbReference type="Pfam" id="PF00512">
    <property type="entry name" value="HisKA"/>
    <property type="match status" value="1"/>
</dbReference>
<comment type="catalytic activity">
    <reaction evidence="1">
        <text>ATP + protein L-histidine = ADP + protein N-phospho-L-histidine.</text>
        <dbReference type="EC" id="2.7.13.3"/>
    </reaction>
</comment>
<sequence length="374" mass="42070">MKLRAADWLLVFVKAIVSALLFVLLGIGVILVTQEQWHTVNWLKELQWQYGHNQIVVIALSAVVIGLWLRLVYYYFEQAQLSVLIDDVAELRHHLLAVDVQGLPNRRVVRRLKPMIGNVNSLFEAAQTSMTEERAIERSKDEMITNVSHDLRTPLTSILGYLGLIKNDETGTLPRETMVKYTNTAFAKAEQMKSLVEDLFDYTQVAQVDFKLHWAPLDLSAMLNQLAVNFELEAKQRNLVISAVTNADSIEMVGDPDRLARVFMNLISNGLKYGEGATFIRLSAKVLADNWVEVRVQNDGERIPEESIGRLFDRFYRVEGSRNLKTGGTGLGLAIVQGIVDAHGGNIHVESDSELTSFIVRLPLMPVEEGELVE</sequence>
<keyword evidence="9" id="KW-1185">Reference proteome</keyword>
<dbReference type="GO" id="GO:0000155">
    <property type="term" value="F:phosphorelay sensor kinase activity"/>
    <property type="evidence" value="ECO:0007669"/>
    <property type="project" value="InterPro"/>
</dbReference>
<dbReference type="EMBL" id="QRAS01000002">
    <property type="protein sequence ID" value="RDL06650.1"/>
    <property type="molecule type" value="Genomic_DNA"/>
</dbReference>
<keyword evidence="7" id="KW-0902">Two-component regulatory system</keyword>
<dbReference type="InterPro" id="IPR004358">
    <property type="entry name" value="Sig_transdc_His_kin-like_C"/>
</dbReference>
<dbReference type="PROSITE" id="PS50109">
    <property type="entry name" value="HIS_KIN"/>
    <property type="match status" value="1"/>
</dbReference>
<dbReference type="KEGG" id="wso:WSWS_00014"/>
<evidence type="ECO:0000256" key="3">
    <source>
        <dbReference type="ARBA" id="ARBA00012438"/>
    </source>
</evidence>
<dbReference type="GeneID" id="94545229"/>
<evidence type="ECO:0000256" key="6">
    <source>
        <dbReference type="ARBA" id="ARBA00022777"/>
    </source>
</evidence>
<dbReference type="AlphaFoldDB" id="A0A288QKN9"/>
<dbReference type="Pfam" id="PF02518">
    <property type="entry name" value="HATPase_c"/>
    <property type="match status" value="1"/>
</dbReference>
<dbReference type="PANTHER" id="PTHR43547:SF2">
    <property type="entry name" value="HYBRID SIGNAL TRANSDUCTION HISTIDINE KINASE C"/>
    <property type="match status" value="1"/>
</dbReference>
<dbReference type="InterPro" id="IPR005467">
    <property type="entry name" value="His_kinase_dom"/>
</dbReference>
<dbReference type="Gene3D" id="3.30.565.10">
    <property type="entry name" value="Histidine kinase-like ATPase, C-terminal domain"/>
    <property type="match status" value="1"/>
</dbReference>
<evidence type="ECO:0000313" key="8">
    <source>
        <dbReference type="EMBL" id="RDL06650.1"/>
    </source>
</evidence>
<dbReference type="GO" id="GO:0016020">
    <property type="term" value="C:membrane"/>
    <property type="evidence" value="ECO:0007669"/>
    <property type="project" value="UniProtKB-SubCell"/>
</dbReference>
<dbReference type="InterPro" id="IPR003594">
    <property type="entry name" value="HATPase_dom"/>
</dbReference>
<evidence type="ECO:0000256" key="1">
    <source>
        <dbReference type="ARBA" id="ARBA00000085"/>
    </source>
</evidence>
<gene>
    <name evidence="8" type="ORF">DFP99_1038</name>
</gene>
<dbReference type="PANTHER" id="PTHR43547">
    <property type="entry name" value="TWO-COMPONENT HISTIDINE KINASE"/>
    <property type="match status" value="1"/>
</dbReference>
<evidence type="ECO:0000256" key="4">
    <source>
        <dbReference type="ARBA" id="ARBA00022553"/>
    </source>
</evidence>
<dbReference type="InterPro" id="IPR036097">
    <property type="entry name" value="HisK_dim/P_sf"/>
</dbReference>
<protein>
    <recommendedName>
        <fullName evidence="3">histidine kinase</fullName>
        <ecNumber evidence="3">2.7.13.3</ecNumber>
    </recommendedName>
</protein>
<name>A0A288QKN9_9LACO</name>
<dbReference type="EC" id="2.7.13.3" evidence="3"/>
<dbReference type="SUPFAM" id="SSF47384">
    <property type="entry name" value="Homodimeric domain of signal transducing histidine kinase"/>
    <property type="match status" value="1"/>
</dbReference>
<accession>A0A288QKN9</accession>
<keyword evidence="4" id="KW-0597">Phosphoprotein</keyword>
<evidence type="ECO:0000256" key="5">
    <source>
        <dbReference type="ARBA" id="ARBA00022679"/>
    </source>
</evidence>
<keyword evidence="5" id="KW-0808">Transferase</keyword>
<evidence type="ECO:0000256" key="7">
    <source>
        <dbReference type="ARBA" id="ARBA00023012"/>
    </source>
</evidence>
<dbReference type="SUPFAM" id="SSF55874">
    <property type="entry name" value="ATPase domain of HSP90 chaperone/DNA topoisomerase II/histidine kinase"/>
    <property type="match status" value="1"/>
</dbReference>
<dbReference type="CDD" id="cd00075">
    <property type="entry name" value="HATPase"/>
    <property type="match status" value="1"/>
</dbReference>
<comment type="caution">
    <text evidence="8">The sequence shown here is derived from an EMBL/GenBank/DDBJ whole genome shotgun (WGS) entry which is preliminary data.</text>
</comment>
<dbReference type="InterPro" id="IPR036890">
    <property type="entry name" value="HATPase_C_sf"/>
</dbReference>
<proteinExistence type="predicted"/>
<comment type="subcellular location">
    <subcellularLocation>
        <location evidence="2">Membrane</location>
    </subcellularLocation>
</comment>
<dbReference type="SMART" id="SM00387">
    <property type="entry name" value="HATPase_c"/>
    <property type="match status" value="1"/>
</dbReference>
<evidence type="ECO:0000313" key="9">
    <source>
        <dbReference type="Proteomes" id="UP000254912"/>
    </source>
</evidence>
<dbReference type="FunFam" id="3.30.565.10:FF:000006">
    <property type="entry name" value="Sensor histidine kinase WalK"/>
    <property type="match status" value="1"/>
</dbReference>
<dbReference type="Gene3D" id="1.10.287.130">
    <property type="match status" value="1"/>
</dbReference>
<dbReference type="CDD" id="cd00082">
    <property type="entry name" value="HisKA"/>
    <property type="match status" value="1"/>
</dbReference>